<feature type="region of interest" description="Disordered" evidence="1">
    <location>
        <begin position="238"/>
        <end position="351"/>
    </location>
</feature>
<dbReference type="AlphaFoldDB" id="A0A9P3GT80"/>
<accession>A0A9P3GT80</accession>
<feature type="region of interest" description="Disordered" evidence="1">
    <location>
        <begin position="427"/>
        <end position="465"/>
    </location>
</feature>
<comment type="caution">
    <text evidence="2">The sequence shown here is derived from an EMBL/GenBank/DDBJ whole genome shotgun (WGS) entry which is preliminary data.</text>
</comment>
<feature type="compositionally biased region" description="Basic and acidic residues" evidence="1">
    <location>
        <begin position="427"/>
        <end position="439"/>
    </location>
</feature>
<feature type="compositionally biased region" description="Low complexity" evidence="1">
    <location>
        <begin position="370"/>
        <end position="384"/>
    </location>
</feature>
<evidence type="ECO:0000313" key="3">
    <source>
        <dbReference type="Proteomes" id="UP000703269"/>
    </source>
</evidence>
<reference evidence="2 3" key="1">
    <citation type="submission" date="2021-08" db="EMBL/GenBank/DDBJ databases">
        <title>Draft Genome Sequence of Phanerochaete sordida strain YK-624.</title>
        <authorList>
            <person name="Mori T."/>
            <person name="Dohra H."/>
            <person name="Suzuki T."/>
            <person name="Kawagishi H."/>
            <person name="Hirai H."/>
        </authorList>
    </citation>
    <scope>NUCLEOTIDE SEQUENCE [LARGE SCALE GENOMIC DNA]</scope>
    <source>
        <strain evidence="2 3">YK-624</strain>
    </source>
</reference>
<feature type="region of interest" description="Disordered" evidence="1">
    <location>
        <begin position="370"/>
        <end position="396"/>
    </location>
</feature>
<feature type="compositionally biased region" description="Low complexity" evidence="1">
    <location>
        <begin position="306"/>
        <end position="321"/>
    </location>
</feature>
<dbReference type="Proteomes" id="UP000703269">
    <property type="component" value="Unassembled WGS sequence"/>
</dbReference>
<organism evidence="2 3">
    <name type="scientific">Phanerochaete sordida</name>
    <dbReference type="NCBI Taxonomy" id="48140"/>
    <lineage>
        <taxon>Eukaryota</taxon>
        <taxon>Fungi</taxon>
        <taxon>Dikarya</taxon>
        <taxon>Basidiomycota</taxon>
        <taxon>Agaricomycotina</taxon>
        <taxon>Agaricomycetes</taxon>
        <taxon>Polyporales</taxon>
        <taxon>Phanerochaetaceae</taxon>
        <taxon>Phanerochaete</taxon>
    </lineage>
</organism>
<gene>
    <name evidence="2" type="ORF">PsYK624_172460</name>
</gene>
<feature type="compositionally biased region" description="Low complexity" evidence="1">
    <location>
        <begin position="271"/>
        <end position="294"/>
    </location>
</feature>
<proteinExistence type="predicted"/>
<evidence type="ECO:0000256" key="1">
    <source>
        <dbReference type="SAM" id="MobiDB-lite"/>
    </source>
</evidence>
<evidence type="ECO:0000313" key="2">
    <source>
        <dbReference type="EMBL" id="GJF00942.1"/>
    </source>
</evidence>
<keyword evidence="3" id="KW-1185">Reference proteome</keyword>
<name>A0A9P3GT80_9APHY</name>
<protein>
    <submittedName>
        <fullName evidence="2">Uncharacterized protein</fullName>
    </submittedName>
</protein>
<dbReference type="EMBL" id="BPQB01000254">
    <property type="protein sequence ID" value="GJF00942.1"/>
    <property type="molecule type" value="Genomic_DNA"/>
</dbReference>
<sequence>MFCEVGLLFLFKVSDGLLLDLAALITTRCAYQMLIQRINSVEMGLTSRRSGLEKAQLLFICSFLVVWNVELASSGIIRATEIQEAVGWYVPVQQATYITSTLYLWGRSIVVCLWPVDANADNVTLLYKERMILILCMQAAAQVFRIAVSLAVCIISPNSFLANWFVEIVLDGRKIYMRAVLVRLHHTAKVIDYQPSGVLDDWFTSLDEFCTATPLEGYRIYCAFLQRCTENGKALRAQNASGDSGRESTGHEQLPVASPPPADHPKHAIEPSSSSAAAPSGAPLLSAPAATSSTQNESDPLPADDPSVSSALIPLLLPPSSEQAPSPGEASSSTVRPLPPALTVGASDGPISRPAIHNLARKYYKALPGSSDSAAARASTAAPAKTREERVAEQQTRMRAQFEAIDEHTRALDGTKNAFQRFAEEIRRARSEEPTREHPSAIVQRTRARRDARGEGASRESAITL</sequence>
<feature type="compositionally biased region" description="Basic and acidic residues" evidence="1">
    <location>
        <begin position="449"/>
        <end position="458"/>
    </location>
</feature>